<dbReference type="InterPro" id="IPR006626">
    <property type="entry name" value="PbH1"/>
</dbReference>
<dbReference type="InParanoid" id="A0A1X7SQ93"/>
<protein>
    <recommendedName>
        <fullName evidence="2">Right handed beta helix domain-containing protein</fullName>
    </recommendedName>
</protein>
<evidence type="ECO:0000313" key="1">
    <source>
        <dbReference type="EnsemblMetazoa" id="Aqu2.1.04212_001"/>
    </source>
</evidence>
<reference evidence="1" key="1">
    <citation type="submission" date="2017-05" db="UniProtKB">
        <authorList>
            <consortium name="EnsemblMetazoa"/>
        </authorList>
    </citation>
    <scope>IDENTIFICATION</scope>
</reference>
<dbReference type="InterPro" id="IPR011050">
    <property type="entry name" value="Pectin_lyase_fold/virulence"/>
</dbReference>
<sequence>MNHGTSYNISVIIDNLNIINSGGVYYRFTESLFSLYAANSSVSNTYNGFESHFSESLKSKDCNVKGVESLSVIEIEDCRFHNNLRGLLFTTDEDYFQSSNHHVAIIVKSCSISDNSYGLFIDGGLLTSSTHISVIDIELVGNGRNEIIRCLSILLDNITVTNSLSTGLVIIASAVTVENRLVFKNNTGEVGGGMAVNDSSIVALSPSANLEFIDNHATYIGGGIYIDENSKFQFKQNSSSIPLTLKDNTAGVAGNDIYGFIASFSYFNLTNPNISSSHPVMAFFCDPDNNGTIPIDTDIYETQNHDEFEQQIFPGQLL</sequence>
<dbReference type="EnsemblMetazoa" id="Aqu2.1.04212_001">
    <property type="protein sequence ID" value="Aqu2.1.04212_001"/>
    <property type="gene ID" value="Aqu2.1.04212"/>
</dbReference>
<dbReference type="SUPFAM" id="SSF51126">
    <property type="entry name" value="Pectin lyase-like"/>
    <property type="match status" value="1"/>
</dbReference>
<dbReference type="AlphaFoldDB" id="A0A1X7SQ93"/>
<proteinExistence type="predicted"/>
<accession>A0A1X7SQ93</accession>
<dbReference type="SMART" id="SM00710">
    <property type="entry name" value="PbH1"/>
    <property type="match status" value="4"/>
</dbReference>
<organism evidence="1">
    <name type="scientific">Amphimedon queenslandica</name>
    <name type="common">Sponge</name>
    <dbReference type="NCBI Taxonomy" id="400682"/>
    <lineage>
        <taxon>Eukaryota</taxon>
        <taxon>Metazoa</taxon>
        <taxon>Porifera</taxon>
        <taxon>Demospongiae</taxon>
        <taxon>Heteroscleromorpha</taxon>
        <taxon>Haplosclerida</taxon>
        <taxon>Niphatidae</taxon>
        <taxon>Amphimedon</taxon>
    </lineage>
</organism>
<evidence type="ECO:0008006" key="2">
    <source>
        <dbReference type="Google" id="ProtNLM"/>
    </source>
</evidence>
<name>A0A1X7SQ93_AMPQE</name>